<sequence>MKFAYEANAWGGVVGTPGSVTDVASGFYFTPGDVHRTLGAIAAAGYGGVELFDGNLLPFEDSIDDFVSAVEANGLEVAGVYSGGHFIYPDAHEDELARFDRSIRIASAVGARHYVVGGGAVRSTGRRDEDFTVAGAFLDNVAERAKASGLVASYHPHLGSLAQAPDQIDALFAATSIGLCIDVAHVAAGGGDPVAVIRRYADRLAYVHLKDLDRMTNAFRPLGEGDLDLDAIVEAVIDAGYDDWITVELDGFQGDQDHAAATSLQFLQRGKLF</sequence>
<dbReference type="PANTHER" id="PTHR12110:SF41">
    <property type="entry name" value="INOSOSE DEHYDRATASE"/>
    <property type="match status" value="1"/>
</dbReference>
<dbReference type="Pfam" id="PF01261">
    <property type="entry name" value="AP_endonuc_2"/>
    <property type="match status" value="1"/>
</dbReference>
<organism evidence="3 4">
    <name type="scientific">Cryobacterium ruanii</name>
    <dbReference type="NCBI Taxonomy" id="1259197"/>
    <lineage>
        <taxon>Bacteria</taxon>
        <taxon>Bacillati</taxon>
        <taxon>Actinomycetota</taxon>
        <taxon>Actinomycetes</taxon>
        <taxon>Micrococcales</taxon>
        <taxon>Microbacteriaceae</taxon>
        <taxon>Cryobacterium</taxon>
    </lineage>
</organism>
<evidence type="ECO:0000259" key="2">
    <source>
        <dbReference type="Pfam" id="PF01261"/>
    </source>
</evidence>
<gene>
    <name evidence="3" type="ORF">E3T47_03835</name>
</gene>
<reference evidence="3 4" key="1">
    <citation type="submission" date="2019-03" db="EMBL/GenBank/DDBJ databases">
        <title>Genomics of glacier-inhabiting Cryobacterium strains.</title>
        <authorList>
            <person name="Liu Q."/>
            <person name="Xin Y.-H."/>
        </authorList>
    </citation>
    <scope>NUCLEOTIDE SEQUENCE [LARGE SCALE GENOMIC DNA]</scope>
    <source>
        <strain evidence="3 4">Sr36</strain>
    </source>
</reference>
<dbReference type="GO" id="GO:0016853">
    <property type="term" value="F:isomerase activity"/>
    <property type="evidence" value="ECO:0007669"/>
    <property type="project" value="UniProtKB-KW"/>
</dbReference>
<accession>A0A4V3ITK2</accession>
<dbReference type="InterPro" id="IPR013022">
    <property type="entry name" value="Xyl_isomerase-like_TIM-brl"/>
</dbReference>
<proteinExistence type="predicted"/>
<dbReference type="OrthoDB" id="104997at2"/>
<evidence type="ECO:0000256" key="1">
    <source>
        <dbReference type="ARBA" id="ARBA00023277"/>
    </source>
</evidence>
<dbReference type="AlphaFoldDB" id="A0A4V3ITK2"/>
<comment type="caution">
    <text evidence="3">The sequence shown here is derived from an EMBL/GenBank/DDBJ whole genome shotgun (WGS) entry which is preliminary data.</text>
</comment>
<evidence type="ECO:0000313" key="3">
    <source>
        <dbReference type="EMBL" id="TFD67761.1"/>
    </source>
</evidence>
<feature type="domain" description="Xylose isomerase-like TIM barrel" evidence="2">
    <location>
        <begin position="40"/>
        <end position="268"/>
    </location>
</feature>
<keyword evidence="3" id="KW-0413">Isomerase</keyword>
<dbReference type="InterPro" id="IPR036237">
    <property type="entry name" value="Xyl_isomerase-like_sf"/>
</dbReference>
<dbReference type="InterPro" id="IPR050312">
    <property type="entry name" value="IolE/XylAMocC-like"/>
</dbReference>
<dbReference type="EMBL" id="SOHK01000007">
    <property type="protein sequence ID" value="TFD67761.1"/>
    <property type="molecule type" value="Genomic_DNA"/>
</dbReference>
<keyword evidence="1" id="KW-0119">Carbohydrate metabolism</keyword>
<keyword evidence="4" id="KW-1185">Reference proteome</keyword>
<dbReference type="PANTHER" id="PTHR12110">
    <property type="entry name" value="HYDROXYPYRUVATE ISOMERASE"/>
    <property type="match status" value="1"/>
</dbReference>
<dbReference type="Gene3D" id="3.20.20.150">
    <property type="entry name" value="Divalent-metal-dependent TIM barrel enzymes"/>
    <property type="match status" value="1"/>
</dbReference>
<protein>
    <submittedName>
        <fullName evidence="3">Sugar phosphate isomerase/epimerase</fullName>
    </submittedName>
</protein>
<dbReference type="RefSeq" id="WP_134554467.1">
    <property type="nucleotide sequence ID" value="NZ_SOHK01000007.1"/>
</dbReference>
<dbReference type="SUPFAM" id="SSF51658">
    <property type="entry name" value="Xylose isomerase-like"/>
    <property type="match status" value="1"/>
</dbReference>
<evidence type="ECO:0000313" key="4">
    <source>
        <dbReference type="Proteomes" id="UP000298154"/>
    </source>
</evidence>
<name>A0A4V3ITK2_9MICO</name>
<dbReference type="Proteomes" id="UP000298154">
    <property type="component" value="Unassembled WGS sequence"/>
</dbReference>